<dbReference type="Pfam" id="PF10824">
    <property type="entry name" value="T7SS_ESX_EspC"/>
    <property type="match status" value="1"/>
</dbReference>
<dbReference type="RefSeq" id="WP_130473254.1">
    <property type="nucleotide sequence ID" value="NZ_SFCC01000001.1"/>
</dbReference>
<dbReference type="InterPro" id="IPR022536">
    <property type="entry name" value="EspC"/>
</dbReference>
<dbReference type="Proteomes" id="UP000292003">
    <property type="component" value="Unassembled WGS sequence"/>
</dbReference>
<dbReference type="EMBL" id="SFCC01000001">
    <property type="protein sequence ID" value="RZQ65684.1"/>
    <property type="molecule type" value="Genomic_DNA"/>
</dbReference>
<accession>A0A4Q7JG38</accession>
<gene>
    <name evidence="1" type="ORF">EWH70_00885</name>
</gene>
<dbReference type="GO" id="GO:0009306">
    <property type="term" value="P:protein secretion"/>
    <property type="evidence" value="ECO:0007669"/>
    <property type="project" value="InterPro"/>
</dbReference>
<sequence length="103" mass="10748">MAPGKGYTVRPGELAQHGGTVDGIAERIRGAAEKGGGFTFGIDTFGIVGQLFAGDAQRVSQEAVREMNDFAGDIRDLAGCVRQAGQLYQTSDDALAQPFKGGE</sequence>
<dbReference type="AlphaFoldDB" id="A0A4Q7JG38"/>
<comment type="caution">
    <text evidence="1">The sequence shown here is derived from an EMBL/GenBank/DDBJ whole genome shotgun (WGS) entry which is preliminary data.</text>
</comment>
<reference evidence="1 2" key="1">
    <citation type="submission" date="2019-02" db="EMBL/GenBank/DDBJ databases">
        <title>Draft genome sequence of Amycolatopsis sp. 8-3EHSu isolated from roots of Suaeda maritima.</title>
        <authorList>
            <person name="Duangmal K."/>
            <person name="Chantavorakit T."/>
        </authorList>
    </citation>
    <scope>NUCLEOTIDE SEQUENCE [LARGE SCALE GENOMIC DNA]</scope>
    <source>
        <strain evidence="1 2">8-3EHSu</strain>
    </source>
</reference>
<protein>
    <recommendedName>
        <fullName evidence="3">ESX-1 secretion-associated protein</fullName>
    </recommendedName>
</protein>
<organism evidence="1 2">
    <name type="scientific">Amycolatopsis suaedae</name>
    <dbReference type="NCBI Taxonomy" id="2510978"/>
    <lineage>
        <taxon>Bacteria</taxon>
        <taxon>Bacillati</taxon>
        <taxon>Actinomycetota</taxon>
        <taxon>Actinomycetes</taxon>
        <taxon>Pseudonocardiales</taxon>
        <taxon>Pseudonocardiaceae</taxon>
        <taxon>Amycolatopsis</taxon>
    </lineage>
</organism>
<keyword evidence="2" id="KW-1185">Reference proteome</keyword>
<evidence type="ECO:0008006" key="3">
    <source>
        <dbReference type="Google" id="ProtNLM"/>
    </source>
</evidence>
<evidence type="ECO:0000313" key="1">
    <source>
        <dbReference type="EMBL" id="RZQ65684.1"/>
    </source>
</evidence>
<name>A0A4Q7JG38_9PSEU</name>
<evidence type="ECO:0000313" key="2">
    <source>
        <dbReference type="Proteomes" id="UP000292003"/>
    </source>
</evidence>
<proteinExistence type="predicted"/>